<feature type="compositionally biased region" description="Gly residues" evidence="1">
    <location>
        <begin position="73"/>
        <end position="82"/>
    </location>
</feature>
<feature type="region of interest" description="Disordered" evidence="1">
    <location>
        <begin position="73"/>
        <end position="101"/>
    </location>
</feature>
<protein>
    <submittedName>
        <fullName evidence="2">Uncharacterized protein</fullName>
    </submittedName>
</protein>
<reference evidence="2 3" key="1">
    <citation type="submission" date="2019-05" db="EMBL/GenBank/DDBJ databases">
        <title>Another draft genome of Portunus trituberculatus and its Hox gene families provides insights of decapod evolution.</title>
        <authorList>
            <person name="Jeong J.-H."/>
            <person name="Song I."/>
            <person name="Kim S."/>
            <person name="Choi T."/>
            <person name="Kim D."/>
            <person name="Ryu S."/>
            <person name="Kim W."/>
        </authorList>
    </citation>
    <scope>NUCLEOTIDE SEQUENCE [LARGE SCALE GENOMIC DNA]</scope>
    <source>
        <tissue evidence="2">Muscle</tissue>
    </source>
</reference>
<name>A0A5B7D121_PORTR</name>
<comment type="caution">
    <text evidence="2">The sequence shown here is derived from an EMBL/GenBank/DDBJ whole genome shotgun (WGS) entry which is preliminary data.</text>
</comment>
<evidence type="ECO:0000313" key="3">
    <source>
        <dbReference type="Proteomes" id="UP000324222"/>
    </source>
</evidence>
<keyword evidence="3" id="KW-1185">Reference proteome</keyword>
<dbReference type="AlphaFoldDB" id="A0A5B7D121"/>
<sequence length="101" mass="10757">MIRFVSSCDLCLGKSTEKKHRRHERRRVLWPARALRSARALPSARPTAARTAAPCSAHSAPLRALLLLLQGDGAGGSSGRGRVGANPGGPHSPVPHVTPRR</sequence>
<evidence type="ECO:0000256" key="1">
    <source>
        <dbReference type="SAM" id="MobiDB-lite"/>
    </source>
</evidence>
<organism evidence="2 3">
    <name type="scientific">Portunus trituberculatus</name>
    <name type="common">Swimming crab</name>
    <name type="synonym">Neptunus trituberculatus</name>
    <dbReference type="NCBI Taxonomy" id="210409"/>
    <lineage>
        <taxon>Eukaryota</taxon>
        <taxon>Metazoa</taxon>
        <taxon>Ecdysozoa</taxon>
        <taxon>Arthropoda</taxon>
        <taxon>Crustacea</taxon>
        <taxon>Multicrustacea</taxon>
        <taxon>Malacostraca</taxon>
        <taxon>Eumalacostraca</taxon>
        <taxon>Eucarida</taxon>
        <taxon>Decapoda</taxon>
        <taxon>Pleocyemata</taxon>
        <taxon>Brachyura</taxon>
        <taxon>Eubrachyura</taxon>
        <taxon>Portunoidea</taxon>
        <taxon>Portunidae</taxon>
        <taxon>Portuninae</taxon>
        <taxon>Portunus</taxon>
    </lineage>
</organism>
<proteinExistence type="predicted"/>
<dbReference type="EMBL" id="VSRR010000367">
    <property type="protein sequence ID" value="MPC14624.1"/>
    <property type="molecule type" value="Genomic_DNA"/>
</dbReference>
<gene>
    <name evidence="2" type="ORF">E2C01_007392</name>
</gene>
<dbReference type="Proteomes" id="UP000324222">
    <property type="component" value="Unassembled WGS sequence"/>
</dbReference>
<accession>A0A5B7D121</accession>
<evidence type="ECO:0000313" key="2">
    <source>
        <dbReference type="EMBL" id="MPC14624.1"/>
    </source>
</evidence>